<reference evidence="1" key="1">
    <citation type="submission" date="2020-10" db="EMBL/GenBank/DDBJ databases">
        <authorList>
            <person name="Gilroy R."/>
        </authorList>
    </citation>
    <scope>NUCLEOTIDE SEQUENCE</scope>
    <source>
        <strain evidence="1">CHK199-13235</strain>
    </source>
</reference>
<dbReference type="Proteomes" id="UP000824002">
    <property type="component" value="Unassembled WGS sequence"/>
</dbReference>
<organism evidence="1 2">
    <name type="scientific">Candidatus Merdivicinus excrementipullorum</name>
    <dbReference type="NCBI Taxonomy" id="2840867"/>
    <lineage>
        <taxon>Bacteria</taxon>
        <taxon>Bacillati</taxon>
        <taxon>Bacillota</taxon>
        <taxon>Clostridia</taxon>
        <taxon>Eubacteriales</taxon>
        <taxon>Oscillospiraceae</taxon>
        <taxon>Oscillospiraceae incertae sedis</taxon>
        <taxon>Candidatus Merdivicinus</taxon>
    </lineage>
</organism>
<evidence type="ECO:0000313" key="1">
    <source>
        <dbReference type="EMBL" id="HIS77422.1"/>
    </source>
</evidence>
<dbReference type="GO" id="GO:0008705">
    <property type="term" value="F:methionine synthase activity"/>
    <property type="evidence" value="ECO:0007669"/>
    <property type="project" value="InterPro"/>
</dbReference>
<dbReference type="SUPFAM" id="SSF56507">
    <property type="entry name" value="Methionine synthase activation domain-like"/>
    <property type="match status" value="1"/>
</dbReference>
<gene>
    <name evidence="1" type="ORF">IAB51_11550</name>
</gene>
<protein>
    <recommendedName>
        <fullName evidence="3">AdoMet activation domain-containing protein</fullName>
    </recommendedName>
</protein>
<evidence type="ECO:0008006" key="3">
    <source>
        <dbReference type="Google" id="ProtNLM"/>
    </source>
</evidence>
<proteinExistence type="predicted"/>
<dbReference type="InterPro" id="IPR037010">
    <property type="entry name" value="VitB12-dep_Met_synth_activ_sf"/>
</dbReference>
<reference evidence="1" key="2">
    <citation type="journal article" date="2021" name="PeerJ">
        <title>Extensive microbial diversity within the chicken gut microbiome revealed by metagenomics and culture.</title>
        <authorList>
            <person name="Gilroy R."/>
            <person name="Ravi A."/>
            <person name="Getino M."/>
            <person name="Pursley I."/>
            <person name="Horton D.L."/>
            <person name="Alikhan N.F."/>
            <person name="Baker D."/>
            <person name="Gharbi K."/>
            <person name="Hall N."/>
            <person name="Watson M."/>
            <person name="Adriaenssens E.M."/>
            <person name="Foster-Nyarko E."/>
            <person name="Jarju S."/>
            <person name="Secka A."/>
            <person name="Antonio M."/>
            <person name="Oren A."/>
            <person name="Chaudhuri R.R."/>
            <person name="La Ragione R."/>
            <person name="Hildebrand F."/>
            <person name="Pallen M.J."/>
        </authorList>
    </citation>
    <scope>NUCLEOTIDE SEQUENCE</scope>
    <source>
        <strain evidence="1">CHK199-13235</strain>
    </source>
</reference>
<evidence type="ECO:0000313" key="2">
    <source>
        <dbReference type="Proteomes" id="UP000824002"/>
    </source>
</evidence>
<dbReference type="Gene3D" id="3.40.109.40">
    <property type="match status" value="1"/>
</dbReference>
<comment type="caution">
    <text evidence="1">The sequence shown here is derived from an EMBL/GenBank/DDBJ whole genome shotgun (WGS) entry which is preliminary data.</text>
</comment>
<sequence length="232" mass="25846">MLEKTILVDDTPDIPLSSLLKAVRMDEDSDPEDLAEISQMLDEALALAKPKAVFGLAQVESRDENGVIVDGVRFHSPLVSKNLANTNRIVPFVVTCGMEAEEWSLQYKDDPLKEFWADSIKLQLLGCIRPKVQKEVRRRFFPTGDISAMSPGSLAAWPLKEQRPLFALLGGVTPDIGARLTDSCLILPSKSGSGFFFSPESHYENCRYCPLIKCPNRRAPFEHELEGVPQDE</sequence>
<dbReference type="AlphaFoldDB" id="A0A9D1K147"/>
<accession>A0A9D1K147</accession>
<dbReference type="EMBL" id="DVJP01000076">
    <property type="protein sequence ID" value="HIS77422.1"/>
    <property type="molecule type" value="Genomic_DNA"/>
</dbReference>
<name>A0A9D1K147_9FIRM</name>